<dbReference type="SUPFAM" id="SSF53706">
    <property type="entry name" value="Formate dehydrogenase/DMSO reductase, domains 1-3"/>
    <property type="match status" value="1"/>
</dbReference>
<evidence type="ECO:0000256" key="3">
    <source>
        <dbReference type="ARBA" id="ARBA00022714"/>
    </source>
</evidence>
<comment type="caution">
    <text evidence="13">The sequence shown here is derived from an EMBL/GenBank/DDBJ whole genome shotgun (WGS) entry which is preliminary data.</text>
</comment>
<dbReference type="SMART" id="SM00926">
    <property type="entry name" value="Molybdop_Fe4S4"/>
    <property type="match status" value="1"/>
</dbReference>
<dbReference type="GO" id="GO:0008137">
    <property type="term" value="F:NADH dehydrogenase (ubiquinone) activity"/>
    <property type="evidence" value="ECO:0007669"/>
    <property type="project" value="InterPro"/>
</dbReference>
<keyword evidence="5" id="KW-0560">Oxidoreductase</keyword>
<keyword evidence="3" id="KW-0001">2Fe-2S</keyword>
<dbReference type="Gene3D" id="3.40.50.740">
    <property type="match status" value="1"/>
</dbReference>
<dbReference type="GO" id="GO:0042773">
    <property type="term" value="P:ATP synthesis coupled electron transport"/>
    <property type="evidence" value="ECO:0007669"/>
    <property type="project" value="InterPro"/>
</dbReference>
<dbReference type="InterPro" id="IPR006657">
    <property type="entry name" value="MoPterin_dinucl-bd_dom"/>
</dbReference>
<dbReference type="Gene3D" id="2.40.40.20">
    <property type="match status" value="1"/>
</dbReference>
<dbReference type="InterPro" id="IPR001041">
    <property type="entry name" value="2Fe-2S_ferredoxin-type"/>
</dbReference>
<dbReference type="AlphaFoldDB" id="A0A5D3WPC3"/>
<dbReference type="GO" id="GO:0051537">
    <property type="term" value="F:2 iron, 2 sulfur cluster binding"/>
    <property type="evidence" value="ECO:0007669"/>
    <property type="project" value="UniProtKB-KW"/>
</dbReference>
<dbReference type="InterPro" id="IPR009010">
    <property type="entry name" value="Asp_de-COase-like_dom_sf"/>
</dbReference>
<evidence type="ECO:0000256" key="2">
    <source>
        <dbReference type="ARBA" id="ARBA00022485"/>
    </source>
</evidence>
<evidence type="ECO:0000259" key="10">
    <source>
        <dbReference type="PROSITE" id="PS51379"/>
    </source>
</evidence>
<dbReference type="InterPro" id="IPR017900">
    <property type="entry name" value="4Fe4S_Fe_S_CS"/>
</dbReference>
<dbReference type="GO" id="GO:0016020">
    <property type="term" value="C:membrane"/>
    <property type="evidence" value="ECO:0007669"/>
    <property type="project" value="InterPro"/>
</dbReference>
<feature type="domain" description="4Fe-4S ferredoxin-type" evidence="10">
    <location>
        <begin position="172"/>
        <end position="203"/>
    </location>
</feature>
<dbReference type="InterPro" id="IPR017896">
    <property type="entry name" value="4Fe4S_Fe-S-bd"/>
</dbReference>
<evidence type="ECO:0000256" key="7">
    <source>
        <dbReference type="ARBA" id="ARBA00023014"/>
    </source>
</evidence>
<dbReference type="Gene3D" id="2.20.25.90">
    <property type="entry name" value="ADC-like domains"/>
    <property type="match status" value="1"/>
</dbReference>
<accession>A0A5D3WPC3</accession>
<dbReference type="SMART" id="SM00929">
    <property type="entry name" value="NADH-G_4Fe-4S_3"/>
    <property type="match status" value="1"/>
</dbReference>
<dbReference type="Pfam" id="PF01568">
    <property type="entry name" value="Molydop_binding"/>
    <property type="match status" value="1"/>
</dbReference>
<dbReference type="PROSITE" id="PS51379">
    <property type="entry name" value="4FE4S_FER_2"/>
    <property type="match status" value="1"/>
</dbReference>
<comment type="cofactor">
    <cofactor evidence="1">
        <name>[4Fe-4S] cluster</name>
        <dbReference type="ChEBI" id="CHEBI:49883"/>
    </cofactor>
</comment>
<dbReference type="OrthoDB" id="9816402at2"/>
<gene>
    <name evidence="13" type="ORF">EDC39_103101</name>
</gene>
<keyword evidence="4" id="KW-0479">Metal-binding</keyword>
<keyword evidence="6" id="KW-0408">Iron</keyword>
<dbReference type="CDD" id="cd00207">
    <property type="entry name" value="fer2"/>
    <property type="match status" value="1"/>
</dbReference>
<dbReference type="GO" id="GO:0016491">
    <property type="term" value="F:oxidoreductase activity"/>
    <property type="evidence" value="ECO:0007669"/>
    <property type="project" value="UniProtKB-KW"/>
</dbReference>
<dbReference type="GO" id="GO:0051539">
    <property type="term" value="F:4 iron, 4 sulfur cluster binding"/>
    <property type="evidence" value="ECO:0007669"/>
    <property type="project" value="UniProtKB-KW"/>
</dbReference>
<feature type="domain" description="4Fe-4S Mo/W bis-MGD-type" evidence="11">
    <location>
        <begin position="212"/>
        <end position="268"/>
    </location>
</feature>
<dbReference type="FunFam" id="3.10.20.740:FF:000005">
    <property type="entry name" value="NADH:ubiquinone oxidoreductase subunit"/>
    <property type="match status" value="1"/>
</dbReference>
<dbReference type="PROSITE" id="PS51839">
    <property type="entry name" value="4FE4S_HC3"/>
    <property type="match status" value="1"/>
</dbReference>
<proteinExistence type="predicted"/>
<dbReference type="Pfam" id="PF10588">
    <property type="entry name" value="NADH-G_4Fe-4S_3"/>
    <property type="match status" value="1"/>
</dbReference>
<evidence type="ECO:0000313" key="13">
    <source>
        <dbReference type="EMBL" id="TYO99258.1"/>
    </source>
</evidence>
<dbReference type="Pfam" id="PF22117">
    <property type="entry name" value="Fer4_Nqo3"/>
    <property type="match status" value="1"/>
</dbReference>
<dbReference type="Proteomes" id="UP000324159">
    <property type="component" value="Unassembled WGS sequence"/>
</dbReference>
<dbReference type="EMBL" id="VNIB01000003">
    <property type="protein sequence ID" value="TYO99258.1"/>
    <property type="molecule type" value="Genomic_DNA"/>
</dbReference>
<dbReference type="InterPro" id="IPR054351">
    <property type="entry name" value="NADH_UbQ_OxRdtase_ferredoxin"/>
</dbReference>
<dbReference type="Pfam" id="PF04879">
    <property type="entry name" value="Molybdop_Fe4S4"/>
    <property type="match status" value="1"/>
</dbReference>
<dbReference type="Gene3D" id="3.30.70.20">
    <property type="match status" value="1"/>
</dbReference>
<dbReference type="PROSITE" id="PS51085">
    <property type="entry name" value="2FE2S_FER_2"/>
    <property type="match status" value="1"/>
</dbReference>
<feature type="domain" description="2Fe-2S ferredoxin-type" evidence="9">
    <location>
        <begin position="1"/>
        <end position="78"/>
    </location>
</feature>
<dbReference type="InterPro" id="IPR019574">
    <property type="entry name" value="NADH_UbQ_OxRdtase_Gsu_4Fe4S-bd"/>
</dbReference>
<evidence type="ECO:0000259" key="9">
    <source>
        <dbReference type="PROSITE" id="PS51085"/>
    </source>
</evidence>
<name>A0A5D3WPC3_9BACT</name>
<keyword evidence="14" id="KW-1185">Reference proteome</keyword>
<dbReference type="Gene3D" id="3.10.20.740">
    <property type="match status" value="1"/>
</dbReference>
<dbReference type="SUPFAM" id="SSF50692">
    <property type="entry name" value="ADC-like"/>
    <property type="match status" value="1"/>
</dbReference>
<dbReference type="Pfam" id="PF00384">
    <property type="entry name" value="Molybdopterin"/>
    <property type="match status" value="1"/>
</dbReference>
<evidence type="ECO:0000259" key="12">
    <source>
        <dbReference type="PROSITE" id="PS51839"/>
    </source>
</evidence>
<evidence type="ECO:0000256" key="8">
    <source>
        <dbReference type="ARBA" id="ARBA00034078"/>
    </source>
</evidence>
<dbReference type="InterPro" id="IPR036010">
    <property type="entry name" value="2Fe-2S_ferredoxin-like_sf"/>
</dbReference>
<dbReference type="Pfam" id="PF13510">
    <property type="entry name" value="Fer2_4"/>
    <property type="match status" value="1"/>
</dbReference>
<dbReference type="Gene3D" id="3.40.228.10">
    <property type="entry name" value="Dimethylsulfoxide Reductase, domain 2"/>
    <property type="match status" value="1"/>
</dbReference>
<keyword evidence="2" id="KW-0004">4Fe-4S</keyword>
<feature type="domain" description="4Fe-4S His(Cys)3-ligated-type" evidence="12">
    <location>
        <begin position="78"/>
        <end position="117"/>
    </location>
</feature>
<dbReference type="PANTHER" id="PTHR43105">
    <property type="entry name" value="RESPIRATORY NITRATE REDUCTASE"/>
    <property type="match status" value="1"/>
</dbReference>
<evidence type="ECO:0000313" key="14">
    <source>
        <dbReference type="Proteomes" id="UP000324159"/>
    </source>
</evidence>
<evidence type="ECO:0000259" key="11">
    <source>
        <dbReference type="PROSITE" id="PS51669"/>
    </source>
</evidence>
<dbReference type="GO" id="GO:0046872">
    <property type="term" value="F:metal ion binding"/>
    <property type="evidence" value="ECO:0007669"/>
    <property type="project" value="UniProtKB-KW"/>
</dbReference>
<dbReference type="SUPFAM" id="SSF54292">
    <property type="entry name" value="2Fe-2S ferredoxin-like"/>
    <property type="match status" value="1"/>
</dbReference>
<reference evidence="13 14" key="1">
    <citation type="submission" date="2019-07" db="EMBL/GenBank/DDBJ databases">
        <title>Genomic Encyclopedia of Type Strains, Phase IV (KMG-IV): sequencing the most valuable type-strain genomes for metagenomic binning, comparative biology and taxonomic classification.</title>
        <authorList>
            <person name="Goeker M."/>
        </authorList>
    </citation>
    <scope>NUCLEOTIDE SEQUENCE [LARGE SCALE GENOMIC DNA]</scope>
    <source>
        <strain evidence="13 14">SS015</strain>
    </source>
</reference>
<dbReference type="InterPro" id="IPR006963">
    <property type="entry name" value="Mopterin_OxRdtase_4Fe-4S_dom"/>
</dbReference>
<organism evidence="13 14">
    <name type="scientific">Geothermobacter ehrlichii</name>
    <dbReference type="NCBI Taxonomy" id="213224"/>
    <lineage>
        <taxon>Bacteria</taxon>
        <taxon>Pseudomonadati</taxon>
        <taxon>Thermodesulfobacteriota</taxon>
        <taxon>Desulfuromonadia</taxon>
        <taxon>Desulfuromonadales</taxon>
        <taxon>Geothermobacteraceae</taxon>
        <taxon>Geothermobacter</taxon>
    </lineage>
</organism>
<dbReference type="PANTHER" id="PTHR43105:SF9">
    <property type="entry name" value="NADPH-FE(3+) OXIDOREDUCTASE SUBUNIT ALPHA"/>
    <property type="match status" value="1"/>
</dbReference>
<dbReference type="PROSITE" id="PS51669">
    <property type="entry name" value="4FE4S_MOW_BIS_MGD"/>
    <property type="match status" value="1"/>
</dbReference>
<protein>
    <submittedName>
        <fullName evidence="13">Formate dehydrogenase alpha subunit</fullName>
    </submittedName>
</protein>
<evidence type="ECO:0000256" key="4">
    <source>
        <dbReference type="ARBA" id="ARBA00022723"/>
    </source>
</evidence>
<dbReference type="PROSITE" id="PS00642">
    <property type="entry name" value="COMPLEX1_75K_2"/>
    <property type="match status" value="1"/>
</dbReference>
<dbReference type="SUPFAM" id="SSF54862">
    <property type="entry name" value="4Fe-4S ferredoxins"/>
    <property type="match status" value="1"/>
</dbReference>
<dbReference type="InterPro" id="IPR050123">
    <property type="entry name" value="Prok_molybdopt-oxidoreductase"/>
</dbReference>
<dbReference type="PROSITE" id="PS00198">
    <property type="entry name" value="4FE4S_FER_1"/>
    <property type="match status" value="1"/>
</dbReference>
<evidence type="ECO:0000256" key="6">
    <source>
        <dbReference type="ARBA" id="ARBA00023004"/>
    </source>
</evidence>
<comment type="cofactor">
    <cofactor evidence="8">
        <name>[2Fe-2S] cluster</name>
        <dbReference type="ChEBI" id="CHEBI:190135"/>
    </cofactor>
</comment>
<evidence type="ECO:0000256" key="1">
    <source>
        <dbReference type="ARBA" id="ARBA00001966"/>
    </source>
</evidence>
<sequence>MIKLTIDGKAVEIEKGATILAAAEKAGITIPTLCFLKKVSPTGACRVCVVDIEGVEKPMAACHTQAVDGMVVTTQSERLHAIRKQIVELLLVNHPLDCPVCDAGGECQLQDITYAFNVIRQSFEAEDVNPDTIDRWPLIQQVPNRCVMCEKCVKVCHEVIGSSALFVNDKGDRAFIDKKLELCEFCGNCVQVCPTGTMISKTFKFKARPWELRRTASVCTLCSAQCEIDLHSKRGEVCRVTSEDGVTVNDGNLCIGGFFGYGFINSERRLMAPRARSGNEFRTLDWDEAVALMVDKARAAGGAASAGLGSARLTNEENYLFQKLFRVGLSSNNIDSEARFGYLRGVEILRRQLGLGGASNRIDRIGRSQAVLVFGADVTTEAPAIDWQIELACRKRDGKLVLANMRQVKLSRHANVQLAYRPGSEVELAQALIRLIVERGLADRDYLNQYLQAPEELESLVAAIDLEQAISATGVSRELLEEAAEYLGSAESVAIVFGADVLKGLNAEAATGALADLALVSGALRGDIGGLFPVDEKGNIQGVIDMGVAPELLPGQKDYAAARSEFEKAWKTSLPEGGRDAAGILAGIESGEIRFLYLAGVNPLVAFPEAGRWRRALEKVDFLAVQDILASELTEMADLVLPAASFAEKSGSVTSIDGRVGYLQPAIGAPGEARPDGWIFAALLGALTGQAAPSESVLQQEIRQLCGIHEDVCFAGNGRKSCLKLPWRPENRSLKLARGAGAAPGEGPLLLVGKHLAHFGTTTTAAAGPCQVVAEGFVEVNPDDLKTFGLSEGGAVTLTTALGAVKSRVRVNAGLPQGLLFAPYHFADTPVMQLVPAGSNCVPVQVSRG</sequence>
<dbReference type="RefSeq" id="WP_148895181.1">
    <property type="nucleotide sequence ID" value="NZ_VNIB01000003.1"/>
</dbReference>
<keyword evidence="7" id="KW-0411">Iron-sulfur</keyword>
<dbReference type="InterPro" id="IPR000283">
    <property type="entry name" value="NADH_UbQ_OxRdtase_75kDa_su_CS"/>
</dbReference>
<evidence type="ECO:0000256" key="5">
    <source>
        <dbReference type="ARBA" id="ARBA00023002"/>
    </source>
</evidence>
<dbReference type="InterPro" id="IPR006656">
    <property type="entry name" value="Mopterin_OxRdtase"/>
</dbReference>
<dbReference type="GO" id="GO:0043546">
    <property type="term" value="F:molybdopterin cofactor binding"/>
    <property type="evidence" value="ECO:0007669"/>
    <property type="project" value="InterPro"/>
</dbReference>